<dbReference type="Gene3D" id="1.25.40.20">
    <property type="entry name" value="Ankyrin repeat-containing domain"/>
    <property type="match status" value="1"/>
</dbReference>
<dbReference type="PROSITE" id="PS50297">
    <property type="entry name" value="ANK_REP_REGION"/>
    <property type="match status" value="1"/>
</dbReference>
<dbReference type="PANTHER" id="PTHR24198:SF165">
    <property type="entry name" value="ANKYRIN REPEAT-CONTAINING PROTEIN-RELATED"/>
    <property type="match status" value="1"/>
</dbReference>
<dbReference type="SUPFAM" id="SSF48403">
    <property type="entry name" value="Ankyrin repeat"/>
    <property type="match status" value="1"/>
</dbReference>
<dbReference type="EMBL" id="CADCXV010000847">
    <property type="protein sequence ID" value="CAB0037190.1"/>
    <property type="molecule type" value="Genomic_DNA"/>
</dbReference>
<keyword evidence="2 3" id="KW-0040">ANK repeat</keyword>
<evidence type="ECO:0000313" key="5">
    <source>
        <dbReference type="Proteomes" id="UP000479190"/>
    </source>
</evidence>
<organism evidence="4 5">
    <name type="scientific">Trichogramma brassicae</name>
    <dbReference type="NCBI Taxonomy" id="86971"/>
    <lineage>
        <taxon>Eukaryota</taxon>
        <taxon>Metazoa</taxon>
        <taxon>Ecdysozoa</taxon>
        <taxon>Arthropoda</taxon>
        <taxon>Hexapoda</taxon>
        <taxon>Insecta</taxon>
        <taxon>Pterygota</taxon>
        <taxon>Neoptera</taxon>
        <taxon>Endopterygota</taxon>
        <taxon>Hymenoptera</taxon>
        <taxon>Apocrita</taxon>
        <taxon>Proctotrupomorpha</taxon>
        <taxon>Chalcidoidea</taxon>
        <taxon>Trichogrammatidae</taxon>
        <taxon>Trichogramma</taxon>
    </lineage>
</organism>
<sequence>MACRLYRRWCENDGRDREAFVYFVVRSGYRDVPPVDENGAPFVRRTTPIHHAARCEQNHELVANLFTIYGQSVNYVDPASGLTHFQVACQADCHLDVGRLLELAPEGGLNPNDCVMPGGQSPLHWALYRGKEKLAATLLRHGADPTRADGDGLTALHNVCMGNGDFSMAKLFFVVIDEIQRPLEIDARDRFGWTPLAWAVASLKPCLIDLLFTHGADLSNFVFPSGVNLAIFAQRYMENRRKIFN</sequence>
<dbReference type="OrthoDB" id="439236at2759"/>
<keyword evidence="1" id="KW-0677">Repeat</keyword>
<dbReference type="PANTHER" id="PTHR24198">
    <property type="entry name" value="ANKYRIN REPEAT AND PROTEIN KINASE DOMAIN-CONTAINING PROTEIN"/>
    <property type="match status" value="1"/>
</dbReference>
<keyword evidence="5" id="KW-1185">Reference proteome</keyword>
<gene>
    <name evidence="4" type="ORF">TBRA_LOCUS9027</name>
</gene>
<dbReference type="Pfam" id="PF13637">
    <property type="entry name" value="Ank_4"/>
    <property type="match status" value="1"/>
</dbReference>
<evidence type="ECO:0000256" key="2">
    <source>
        <dbReference type="ARBA" id="ARBA00023043"/>
    </source>
</evidence>
<evidence type="ECO:0000256" key="1">
    <source>
        <dbReference type="ARBA" id="ARBA00022737"/>
    </source>
</evidence>
<dbReference type="Proteomes" id="UP000479190">
    <property type="component" value="Unassembled WGS sequence"/>
</dbReference>
<dbReference type="AlphaFoldDB" id="A0A6H5IN46"/>
<dbReference type="SMART" id="SM00248">
    <property type="entry name" value="ANK"/>
    <property type="match status" value="4"/>
</dbReference>
<proteinExistence type="predicted"/>
<evidence type="ECO:0000256" key="3">
    <source>
        <dbReference type="PROSITE-ProRule" id="PRU00023"/>
    </source>
</evidence>
<accession>A0A6H5IN46</accession>
<evidence type="ECO:0000313" key="4">
    <source>
        <dbReference type="EMBL" id="CAB0037190.1"/>
    </source>
</evidence>
<dbReference type="InterPro" id="IPR002110">
    <property type="entry name" value="Ankyrin_rpt"/>
</dbReference>
<reference evidence="4 5" key="1">
    <citation type="submission" date="2020-02" db="EMBL/GenBank/DDBJ databases">
        <authorList>
            <person name="Ferguson B K."/>
        </authorList>
    </citation>
    <scope>NUCLEOTIDE SEQUENCE [LARGE SCALE GENOMIC DNA]</scope>
</reference>
<feature type="repeat" description="ANK" evidence="3">
    <location>
        <begin position="118"/>
        <end position="150"/>
    </location>
</feature>
<protein>
    <submittedName>
        <fullName evidence="4">Uncharacterized protein</fullName>
    </submittedName>
</protein>
<name>A0A6H5IN46_9HYME</name>
<dbReference type="InterPro" id="IPR036770">
    <property type="entry name" value="Ankyrin_rpt-contain_sf"/>
</dbReference>
<dbReference type="PROSITE" id="PS50088">
    <property type="entry name" value="ANK_REPEAT"/>
    <property type="match status" value="1"/>
</dbReference>